<sequence length="174" mass="18878">MCQGNEVCTMPAPWLARRRKHARRPARLRTTHARGAGVSGKHMQKTRVLLIAALAAPLLAACAGGGNTPDYIQSQEPKRIHSNASVGDLVQCLKSKLQEEATIVPYAEPGKVDIRIGHASASEMRYFYLIYLRAAAQGSDVEIRSAGEWHPILRQGRIEGIVEDCKPGAASARG</sequence>
<dbReference type="AlphaFoldDB" id="Q1LEC1"/>
<organism evidence="1 2">
    <name type="scientific">Cupriavidus metallidurans (strain ATCC 43123 / DSM 2839 / NBRC 102507 / CH34)</name>
    <name type="common">Ralstonia metallidurans</name>
    <dbReference type="NCBI Taxonomy" id="266264"/>
    <lineage>
        <taxon>Bacteria</taxon>
        <taxon>Pseudomonadati</taxon>
        <taxon>Pseudomonadota</taxon>
        <taxon>Betaproteobacteria</taxon>
        <taxon>Burkholderiales</taxon>
        <taxon>Burkholderiaceae</taxon>
        <taxon>Cupriavidus</taxon>
    </lineage>
</organism>
<name>Q1LEC1_CUPMC</name>
<evidence type="ECO:0008006" key="3">
    <source>
        <dbReference type="Google" id="ProtNLM"/>
    </source>
</evidence>
<dbReference type="KEGG" id="rme:Rmet_4643"/>
<dbReference type="Proteomes" id="UP000002429">
    <property type="component" value="Plasmid megaplasmid"/>
</dbReference>
<dbReference type="EMBL" id="CP000353">
    <property type="protein sequence ID" value="ABF11505.1"/>
    <property type="molecule type" value="Genomic_DNA"/>
</dbReference>
<proteinExistence type="predicted"/>
<keyword evidence="1" id="KW-0614">Plasmid</keyword>
<reference evidence="2" key="1">
    <citation type="journal article" date="2010" name="PLoS ONE">
        <title>The complete genome sequence of Cupriavidus metallidurans strain CH34, a master survivalist in harsh and anthropogenic environments.</title>
        <authorList>
            <person name="Janssen P.J."/>
            <person name="Van Houdt R."/>
            <person name="Moors H."/>
            <person name="Monsieurs P."/>
            <person name="Morin N."/>
            <person name="Michaux A."/>
            <person name="Benotmane M.A."/>
            <person name="Leys N."/>
            <person name="Vallaeys T."/>
            <person name="Lapidus A."/>
            <person name="Monchy S."/>
            <person name="Medigue C."/>
            <person name="Taghavi S."/>
            <person name="McCorkle S."/>
            <person name="Dunn J."/>
            <person name="van der Lelie D."/>
            <person name="Mergeay M."/>
        </authorList>
    </citation>
    <scope>NUCLEOTIDE SEQUENCE [LARGE SCALE GENOMIC DNA]</scope>
    <source>
        <strain evidence="2">ATCC 43123 / DSM 2839 / NBRC 102507 / CH34</strain>
    </source>
</reference>
<keyword evidence="2" id="KW-1185">Reference proteome</keyword>
<dbReference type="HOGENOM" id="CLU_131512_0_0_4"/>
<gene>
    <name evidence="1" type="ordered locus">Rmet_4643</name>
</gene>
<evidence type="ECO:0000313" key="2">
    <source>
        <dbReference type="Proteomes" id="UP000002429"/>
    </source>
</evidence>
<protein>
    <recommendedName>
        <fullName evidence="3">Lipoprotein</fullName>
    </recommendedName>
</protein>
<evidence type="ECO:0000313" key="1">
    <source>
        <dbReference type="EMBL" id="ABF11505.1"/>
    </source>
</evidence>
<accession>Q1LEC1</accession>
<geneLocation type="plasmid" evidence="1 2">
    <name>megaplasmid</name>
</geneLocation>